<dbReference type="EMBL" id="JAPFFL010000013">
    <property type="protein sequence ID" value="KAJ6683293.1"/>
    <property type="molecule type" value="Genomic_DNA"/>
</dbReference>
<comment type="caution">
    <text evidence="1">The sequence shown here is derived from an EMBL/GenBank/DDBJ whole genome shotgun (WGS) entry which is preliminary data.</text>
</comment>
<dbReference type="PANTHER" id="PTHR34204:SF2">
    <property type="entry name" value="RNA-BINDING ASCH DOMAIN PROTEIN"/>
    <property type="match status" value="1"/>
</dbReference>
<protein>
    <submittedName>
        <fullName evidence="1">Uncharacterized protein</fullName>
    </submittedName>
</protein>
<name>A0A9Q0P7X5_SALVM</name>
<sequence length="80" mass="8942">MALYESVISGTLWASKKKDLADEDSESKQRRVNELVLNKGTKSISKTVNFELHVQEPFFTPLEDGLKTIEGNCAVGDNNR</sequence>
<feature type="non-terminal residue" evidence="1">
    <location>
        <position position="80"/>
    </location>
</feature>
<accession>A0A9Q0P7X5</accession>
<proteinExistence type="predicted"/>
<keyword evidence="2" id="KW-1185">Reference proteome</keyword>
<evidence type="ECO:0000313" key="1">
    <source>
        <dbReference type="EMBL" id="KAJ6683293.1"/>
    </source>
</evidence>
<reference evidence="1" key="1">
    <citation type="submission" date="2022-11" db="EMBL/GenBank/DDBJ databases">
        <authorList>
            <person name="Hyden B.L."/>
            <person name="Feng K."/>
            <person name="Yates T."/>
            <person name="Jawdy S."/>
            <person name="Smart L.B."/>
            <person name="Muchero W."/>
        </authorList>
    </citation>
    <scope>NUCLEOTIDE SEQUENCE</scope>
    <source>
        <tissue evidence="1">Shoot tip</tissue>
    </source>
</reference>
<evidence type="ECO:0000313" key="2">
    <source>
        <dbReference type="Proteomes" id="UP001151529"/>
    </source>
</evidence>
<reference evidence="1" key="2">
    <citation type="journal article" date="2023" name="Int. J. Mol. Sci.">
        <title>De Novo Assembly and Annotation of 11 Diverse Shrub Willow (Salix) Genomes Reveals Novel Gene Organization in Sex-Linked Regions.</title>
        <authorList>
            <person name="Hyden B."/>
            <person name="Feng K."/>
            <person name="Yates T.B."/>
            <person name="Jawdy S."/>
            <person name="Cereghino C."/>
            <person name="Smart L.B."/>
            <person name="Muchero W."/>
        </authorList>
    </citation>
    <scope>NUCLEOTIDE SEQUENCE [LARGE SCALE GENOMIC DNA]</scope>
    <source>
        <tissue evidence="1">Shoot tip</tissue>
    </source>
</reference>
<gene>
    <name evidence="1" type="ORF">OIU85_007019</name>
</gene>
<dbReference type="AlphaFoldDB" id="A0A9Q0P7X5"/>
<dbReference type="OrthoDB" id="112749at2759"/>
<organism evidence="1 2">
    <name type="scientific">Salix viminalis</name>
    <name type="common">Common osier</name>
    <name type="synonym">Basket willow</name>
    <dbReference type="NCBI Taxonomy" id="40686"/>
    <lineage>
        <taxon>Eukaryota</taxon>
        <taxon>Viridiplantae</taxon>
        <taxon>Streptophyta</taxon>
        <taxon>Embryophyta</taxon>
        <taxon>Tracheophyta</taxon>
        <taxon>Spermatophyta</taxon>
        <taxon>Magnoliopsida</taxon>
        <taxon>eudicotyledons</taxon>
        <taxon>Gunneridae</taxon>
        <taxon>Pentapetalae</taxon>
        <taxon>rosids</taxon>
        <taxon>fabids</taxon>
        <taxon>Malpighiales</taxon>
        <taxon>Salicaceae</taxon>
        <taxon>Saliceae</taxon>
        <taxon>Salix</taxon>
    </lineage>
</organism>
<dbReference type="Proteomes" id="UP001151529">
    <property type="component" value="Chromosome 17"/>
</dbReference>
<dbReference type="PANTHER" id="PTHR34204">
    <property type="entry name" value="RNA-BINDING ASCH DOMAIN PROTEIN"/>
    <property type="match status" value="1"/>
</dbReference>